<keyword evidence="3" id="KW-0597">Phosphoprotein</keyword>
<comment type="subcellular location">
    <subcellularLocation>
        <location evidence="12">Endomembrane system</location>
        <topology evidence="12">Single-pass type I membrane protein</topology>
    </subcellularLocation>
    <subcellularLocation>
        <location evidence="1">Lysosome membrane</location>
        <topology evidence="1">Single-pass membrane protein</topology>
    </subcellularLocation>
</comment>
<evidence type="ECO:0000256" key="14">
    <source>
        <dbReference type="ARBA" id="ARBA00069343"/>
    </source>
</evidence>
<reference evidence="17" key="1">
    <citation type="submission" date="2019-06" db="EMBL/GenBank/DDBJ databases">
        <authorList>
            <consortium name="Wellcome Sanger Institute Data Sharing"/>
        </authorList>
    </citation>
    <scope>NUCLEOTIDE SEQUENCE [LARGE SCALE GENOMIC DNA]</scope>
</reference>
<keyword evidence="8" id="KW-1015">Disulfide bond</keyword>
<reference evidence="17" key="2">
    <citation type="submission" date="2025-08" db="UniProtKB">
        <authorList>
            <consortium name="Ensembl"/>
        </authorList>
    </citation>
    <scope>IDENTIFICATION</scope>
</reference>
<dbReference type="Pfam" id="PF02157">
    <property type="entry name" value="Man-6-P_recep"/>
    <property type="match status" value="1"/>
</dbReference>
<keyword evidence="11" id="KW-0458">Lysosome</keyword>
<dbReference type="InterPro" id="IPR009011">
    <property type="entry name" value="Man6P_isomerase_rcpt-bd_dom_sf"/>
</dbReference>
<evidence type="ECO:0000313" key="17">
    <source>
        <dbReference type="Ensembl" id="ENSSORP00005028357.1"/>
    </source>
</evidence>
<proteinExistence type="predicted"/>
<feature type="domain" description="MRH" evidence="16">
    <location>
        <begin position="38"/>
        <end position="161"/>
    </location>
</feature>
<keyword evidence="4 15" id="KW-0812">Transmembrane</keyword>
<feature type="transmembrane region" description="Helical" evidence="15">
    <location>
        <begin position="28"/>
        <end position="48"/>
    </location>
</feature>
<dbReference type="GO" id="GO:0005802">
    <property type="term" value="C:trans-Golgi network"/>
    <property type="evidence" value="ECO:0007669"/>
    <property type="project" value="TreeGrafter"/>
</dbReference>
<dbReference type="PROSITE" id="PS51914">
    <property type="entry name" value="MRH"/>
    <property type="match status" value="1"/>
</dbReference>
<evidence type="ECO:0000256" key="13">
    <source>
        <dbReference type="ARBA" id="ARBA00059814"/>
    </source>
</evidence>
<dbReference type="Proteomes" id="UP000472271">
    <property type="component" value="Chromosome 16"/>
</dbReference>
<comment type="function">
    <text evidence="13">Transport of phosphorylated lysosomal enzymes from the Golgi complex and the cell surface to lysosomes. Lysosomal enzymes bearing phosphomannosyl residues bind specifically to mannose-6-phosphate receptors in the Golgi apparatus and the resulting receptor-ligand complex is transported to an acidic prelyosomal compartment where the low pH mediates the dissociation of the complex.</text>
</comment>
<evidence type="ECO:0000256" key="7">
    <source>
        <dbReference type="ARBA" id="ARBA00023136"/>
    </source>
</evidence>
<evidence type="ECO:0000256" key="3">
    <source>
        <dbReference type="ARBA" id="ARBA00022553"/>
    </source>
</evidence>
<protein>
    <recommendedName>
        <fullName evidence="14">Cation-dependent mannose-6-phosphate receptor</fullName>
    </recommendedName>
</protein>
<dbReference type="InterPro" id="IPR028927">
    <property type="entry name" value="Man-6-P_rcpt"/>
</dbReference>
<keyword evidence="18" id="KW-1185">Reference proteome</keyword>
<dbReference type="PANTHER" id="PTHR15071:SF29">
    <property type="entry name" value="CATION-DEPENDENT MANNOSE-6-PHOSPHATE RECEPTOR"/>
    <property type="match status" value="1"/>
</dbReference>
<sequence length="239" mass="27411">MMFKDIMYQITNKYLFCLFDTSLSTLNFFLFFFFFFTVICSVAISFTVETKNGSESYKYIFRLCEDAGGVPEAGVIQIEKQTTTVIGRYDATEAIGGSDWVMLIYRNGEKYDKHCSQESRRAIVMITCDRNKDLTVVREDRDKNQECFYLFEMDSSAVCPVLESKLSAGSIILIIGFCLVAQFPNYAFWVEVGNMSAVSQSCGRMYMYVLANNLLRGSNEWPFLSKKKKIVKKKCIDLC</sequence>
<evidence type="ECO:0000256" key="9">
    <source>
        <dbReference type="ARBA" id="ARBA00023170"/>
    </source>
</evidence>
<dbReference type="InterPro" id="IPR044865">
    <property type="entry name" value="MRH_dom"/>
</dbReference>
<dbReference type="SUPFAM" id="SSF50911">
    <property type="entry name" value="Mannose 6-phosphate receptor domain"/>
    <property type="match status" value="1"/>
</dbReference>
<dbReference type="GO" id="GO:0006622">
    <property type="term" value="P:protein targeting to lysosome"/>
    <property type="evidence" value="ECO:0007669"/>
    <property type="project" value="TreeGrafter"/>
</dbReference>
<dbReference type="InParanoid" id="A0A673AJ75"/>
<reference evidence="17" key="3">
    <citation type="submission" date="2025-09" db="UniProtKB">
        <authorList>
            <consortium name="Ensembl"/>
        </authorList>
    </citation>
    <scope>IDENTIFICATION</scope>
</reference>
<keyword evidence="5" id="KW-0732">Signal</keyword>
<keyword evidence="6 15" id="KW-1133">Transmembrane helix</keyword>
<keyword evidence="2" id="KW-0813">Transport</keyword>
<evidence type="ECO:0000256" key="4">
    <source>
        <dbReference type="ARBA" id="ARBA00022692"/>
    </source>
</evidence>
<evidence type="ECO:0000256" key="12">
    <source>
        <dbReference type="ARBA" id="ARBA00046288"/>
    </source>
</evidence>
<dbReference type="FunFam" id="2.70.130.10:FF:000008">
    <property type="entry name" value="Cation-dependent mannose-6-phosphate receptor"/>
    <property type="match status" value="1"/>
</dbReference>
<evidence type="ECO:0000256" key="11">
    <source>
        <dbReference type="ARBA" id="ARBA00023228"/>
    </source>
</evidence>
<evidence type="ECO:0000256" key="2">
    <source>
        <dbReference type="ARBA" id="ARBA00022448"/>
    </source>
</evidence>
<dbReference type="Ensembl" id="ENSSORT00005029166.1">
    <property type="protein sequence ID" value="ENSSORP00005028357.1"/>
    <property type="gene ID" value="ENSSORG00005013555.1"/>
</dbReference>
<dbReference type="AlphaFoldDB" id="A0A673AJ75"/>
<keyword evidence="10" id="KW-0325">Glycoprotein</keyword>
<evidence type="ECO:0000256" key="10">
    <source>
        <dbReference type="ARBA" id="ARBA00023180"/>
    </source>
</evidence>
<dbReference type="GO" id="GO:0005765">
    <property type="term" value="C:lysosomal membrane"/>
    <property type="evidence" value="ECO:0007669"/>
    <property type="project" value="UniProtKB-SubCell"/>
</dbReference>
<accession>A0A673AJ75</accession>
<organism evidence="17 18">
    <name type="scientific">Sphaeramia orbicularis</name>
    <name type="common">orbiculate cardinalfish</name>
    <dbReference type="NCBI Taxonomy" id="375764"/>
    <lineage>
        <taxon>Eukaryota</taxon>
        <taxon>Metazoa</taxon>
        <taxon>Chordata</taxon>
        <taxon>Craniata</taxon>
        <taxon>Vertebrata</taxon>
        <taxon>Euteleostomi</taxon>
        <taxon>Actinopterygii</taxon>
        <taxon>Neopterygii</taxon>
        <taxon>Teleostei</taxon>
        <taxon>Neoteleostei</taxon>
        <taxon>Acanthomorphata</taxon>
        <taxon>Gobiaria</taxon>
        <taxon>Kurtiformes</taxon>
        <taxon>Apogonoidei</taxon>
        <taxon>Apogonidae</taxon>
        <taxon>Apogoninae</taxon>
        <taxon>Sphaeramia</taxon>
    </lineage>
</organism>
<dbReference type="FunCoup" id="A0A673AJ75">
    <property type="interactions" value="693"/>
</dbReference>
<evidence type="ECO:0000256" key="6">
    <source>
        <dbReference type="ARBA" id="ARBA00022989"/>
    </source>
</evidence>
<evidence type="ECO:0000256" key="1">
    <source>
        <dbReference type="ARBA" id="ARBA00004363"/>
    </source>
</evidence>
<evidence type="ECO:0000256" key="15">
    <source>
        <dbReference type="SAM" id="Phobius"/>
    </source>
</evidence>
<dbReference type="PANTHER" id="PTHR15071">
    <property type="entry name" value="MANNOSE-6-PHOSPHATE RECEPTOR FAMILY MEMBER"/>
    <property type="match status" value="1"/>
</dbReference>
<evidence type="ECO:0000259" key="16">
    <source>
        <dbReference type="PROSITE" id="PS51914"/>
    </source>
</evidence>
<evidence type="ECO:0000256" key="5">
    <source>
        <dbReference type="ARBA" id="ARBA00022729"/>
    </source>
</evidence>
<evidence type="ECO:0000256" key="8">
    <source>
        <dbReference type="ARBA" id="ARBA00023157"/>
    </source>
</evidence>
<gene>
    <name evidence="17" type="primary">m6pr</name>
</gene>
<keyword evidence="7 15" id="KW-0472">Membrane</keyword>
<evidence type="ECO:0000313" key="18">
    <source>
        <dbReference type="Proteomes" id="UP000472271"/>
    </source>
</evidence>
<keyword evidence="9" id="KW-0675">Receptor</keyword>
<name>A0A673AJ75_9TELE</name>
<dbReference type="Gene3D" id="2.70.130.10">
    <property type="entry name" value="Mannose-6-phosphate receptor binding domain"/>
    <property type="match status" value="1"/>
</dbReference>